<keyword evidence="7" id="KW-0969">Cilium</keyword>
<name>A0A1E3L0U0_9BACL</name>
<comment type="caution">
    <text evidence="7">The sequence shown here is derived from an EMBL/GenBank/DDBJ whole genome shotgun (WGS) entry which is preliminary data.</text>
</comment>
<keyword evidence="7" id="KW-0966">Cell projection</keyword>
<keyword evidence="4 6" id="KW-1005">Bacterial flagellum biogenesis</keyword>
<evidence type="ECO:0000256" key="6">
    <source>
        <dbReference type="PIRNR" id="PIRNR039090"/>
    </source>
</evidence>
<keyword evidence="5" id="KW-0143">Chaperone</keyword>
<proteinExistence type="inferred from homology"/>
<comment type="similarity">
    <text evidence="2 6">Belongs to the FliS family.</text>
</comment>
<dbReference type="InterPro" id="IPR036584">
    <property type="entry name" value="FliS_sf"/>
</dbReference>
<dbReference type="PANTHER" id="PTHR34773:SF1">
    <property type="entry name" value="FLAGELLAR SECRETION CHAPERONE FLIS"/>
    <property type="match status" value="1"/>
</dbReference>
<evidence type="ECO:0000256" key="2">
    <source>
        <dbReference type="ARBA" id="ARBA00008787"/>
    </source>
</evidence>
<dbReference type="Gene3D" id="1.20.120.340">
    <property type="entry name" value="Flagellar protein FliS"/>
    <property type="match status" value="1"/>
</dbReference>
<dbReference type="RefSeq" id="WP_069328640.1">
    <property type="nucleotide sequence ID" value="NZ_MDER01000060.1"/>
</dbReference>
<sequence>MIKSPYQKYQQAQAQTASKPKLLIMLYDGAIRFVKAGVEGINERNYEKANNNLCKAQAIVHELISSLNFDFAIANELIVIYEYMLHCLIEANVKKNVDLAEEVLVHLSDLRETWLEASRLPEAANGV</sequence>
<keyword evidence="3 6" id="KW-0963">Cytoplasm</keyword>
<dbReference type="GO" id="GO:0071973">
    <property type="term" value="P:bacterial-type flagellum-dependent cell motility"/>
    <property type="evidence" value="ECO:0007669"/>
    <property type="project" value="TreeGrafter"/>
</dbReference>
<protein>
    <recommendedName>
        <fullName evidence="6">Flagellar secretion chaperone FliS</fullName>
    </recommendedName>
</protein>
<dbReference type="InterPro" id="IPR003713">
    <property type="entry name" value="FliS"/>
</dbReference>
<comment type="subcellular location">
    <subcellularLocation>
        <location evidence="1 6">Cytoplasm</location>
        <location evidence="1 6">Cytosol</location>
    </subcellularLocation>
</comment>
<evidence type="ECO:0000256" key="3">
    <source>
        <dbReference type="ARBA" id="ARBA00022490"/>
    </source>
</evidence>
<dbReference type="GO" id="GO:0044780">
    <property type="term" value="P:bacterial-type flagellum assembly"/>
    <property type="evidence" value="ECO:0007669"/>
    <property type="project" value="InterPro"/>
</dbReference>
<evidence type="ECO:0000256" key="4">
    <source>
        <dbReference type="ARBA" id="ARBA00022795"/>
    </source>
</evidence>
<dbReference type="CDD" id="cd16098">
    <property type="entry name" value="FliS"/>
    <property type="match status" value="1"/>
</dbReference>
<dbReference type="PANTHER" id="PTHR34773">
    <property type="entry name" value="FLAGELLAR SECRETION CHAPERONE FLIS"/>
    <property type="match status" value="1"/>
</dbReference>
<keyword evidence="8" id="KW-1185">Reference proteome</keyword>
<reference evidence="7 8" key="1">
    <citation type="submission" date="2016-08" db="EMBL/GenBank/DDBJ databases">
        <title>Genome sequencing of Paenibacillus sp. TI45-13ar, isolated from Korean traditional nuruk.</title>
        <authorList>
            <person name="Kim S.-J."/>
        </authorList>
    </citation>
    <scope>NUCLEOTIDE SEQUENCE [LARGE SCALE GENOMIC DNA]</scope>
    <source>
        <strain evidence="7 8">TI45-13ar</strain>
    </source>
</reference>
<evidence type="ECO:0000313" key="7">
    <source>
        <dbReference type="EMBL" id="ODP27314.1"/>
    </source>
</evidence>
<keyword evidence="7" id="KW-0282">Flagellum</keyword>
<dbReference type="NCBIfam" id="TIGR00208">
    <property type="entry name" value="fliS"/>
    <property type="match status" value="1"/>
</dbReference>
<dbReference type="GO" id="GO:0005829">
    <property type="term" value="C:cytosol"/>
    <property type="evidence" value="ECO:0007669"/>
    <property type="project" value="UniProtKB-SubCell"/>
</dbReference>
<evidence type="ECO:0000313" key="8">
    <source>
        <dbReference type="Proteomes" id="UP000094578"/>
    </source>
</evidence>
<dbReference type="PIRSF" id="PIRSF039090">
    <property type="entry name" value="Flis"/>
    <property type="match status" value="1"/>
</dbReference>
<organism evidence="7 8">
    <name type="scientific">Paenibacillus nuruki</name>
    <dbReference type="NCBI Taxonomy" id="1886670"/>
    <lineage>
        <taxon>Bacteria</taxon>
        <taxon>Bacillati</taxon>
        <taxon>Bacillota</taxon>
        <taxon>Bacilli</taxon>
        <taxon>Bacillales</taxon>
        <taxon>Paenibacillaceae</taxon>
        <taxon>Paenibacillus</taxon>
    </lineage>
</organism>
<dbReference type="SUPFAM" id="SSF101116">
    <property type="entry name" value="Flagellar export chaperone FliS"/>
    <property type="match status" value="1"/>
</dbReference>
<evidence type="ECO:0000256" key="1">
    <source>
        <dbReference type="ARBA" id="ARBA00004514"/>
    </source>
</evidence>
<gene>
    <name evidence="7" type="ORF">PTI45_03248</name>
</gene>
<dbReference type="EMBL" id="MDER01000060">
    <property type="protein sequence ID" value="ODP27314.1"/>
    <property type="molecule type" value="Genomic_DNA"/>
</dbReference>
<dbReference type="PATRIC" id="fig|1886670.3.peg.3302"/>
<dbReference type="STRING" id="1886670.PTI45_03248"/>
<dbReference type="Pfam" id="PF02561">
    <property type="entry name" value="FliS"/>
    <property type="match status" value="1"/>
</dbReference>
<accession>A0A1E3L0U0</accession>
<dbReference type="Proteomes" id="UP000094578">
    <property type="component" value="Unassembled WGS sequence"/>
</dbReference>
<dbReference type="AlphaFoldDB" id="A0A1E3L0U0"/>
<evidence type="ECO:0000256" key="5">
    <source>
        <dbReference type="ARBA" id="ARBA00023186"/>
    </source>
</evidence>